<dbReference type="InterPro" id="IPR029063">
    <property type="entry name" value="SAM-dependent_MTases_sf"/>
</dbReference>
<dbReference type="InterPro" id="IPR041698">
    <property type="entry name" value="Methyltransf_25"/>
</dbReference>
<name>A0ABT6MK82_9NOCA</name>
<evidence type="ECO:0000313" key="4">
    <source>
        <dbReference type="EMBL" id="MDH6284726.1"/>
    </source>
</evidence>
<organism evidence="4 5">
    <name type="scientific">Prescottella agglutinans</name>
    <dbReference type="NCBI Taxonomy" id="1644129"/>
    <lineage>
        <taxon>Bacteria</taxon>
        <taxon>Bacillati</taxon>
        <taxon>Actinomycetota</taxon>
        <taxon>Actinomycetes</taxon>
        <taxon>Mycobacteriales</taxon>
        <taxon>Nocardiaceae</taxon>
        <taxon>Prescottella</taxon>
    </lineage>
</organism>
<dbReference type="Gene3D" id="3.40.50.150">
    <property type="entry name" value="Vaccinia Virus protein VP39"/>
    <property type="match status" value="1"/>
</dbReference>
<accession>A0ABT6MK82</accession>
<comment type="caution">
    <text evidence="4">The sequence shown here is derived from an EMBL/GenBank/DDBJ whole genome shotgun (WGS) entry which is preliminary data.</text>
</comment>
<keyword evidence="4" id="KW-0830">Ubiquinone</keyword>
<dbReference type="Proteomes" id="UP001160334">
    <property type="component" value="Unassembled WGS sequence"/>
</dbReference>
<feature type="domain" description="Methyltransferase" evidence="3">
    <location>
        <begin position="51"/>
        <end position="147"/>
    </location>
</feature>
<dbReference type="EMBL" id="JARXVC010000026">
    <property type="protein sequence ID" value="MDH6284726.1"/>
    <property type="molecule type" value="Genomic_DNA"/>
</dbReference>
<evidence type="ECO:0000256" key="1">
    <source>
        <dbReference type="ARBA" id="ARBA00022603"/>
    </source>
</evidence>
<gene>
    <name evidence="4" type="ORF">M2280_005987</name>
</gene>
<dbReference type="CDD" id="cd02440">
    <property type="entry name" value="AdoMet_MTases"/>
    <property type="match status" value="1"/>
</dbReference>
<dbReference type="SUPFAM" id="SSF53335">
    <property type="entry name" value="S-adenosyl-L-methionine-dependent methyltransferases"/>
    <property type="match status" value="1"/>
</dbReference>
<protein>
    <submittedName>
        <fullName evidence="4">Ubiquinone/menaquinone biosynthesis C-methylase UbiE</fullName>
    </submittedName>
</protein>
<evidence type="ECO:0000256" key="2">
    <source>
        <dbReference type="ARBA" id="ARBA00022679"/>
    </source>
</evidence>
<keyword evidence="5" id="KW-1185">Reference proteome</keyword>
<keyword evidence="1" id="KW-0489">Methyltransferase</keyword>
<keyword evidence="2" id="KW-0808">Transferase</keyword>
<sequence>MVEAPDAGRSERIAELFDLVVDSYDNVGVSFFGPIADRLVAAVDPKMGERVLDIGCGRGAVLFRLASAVGSTGEVTGIDLSPKMVATTAHEARARGLSNVNVQVMDAMRPTLRNGTFNAITASFMIFFLPDPGAALTRWRSLLVPRGTVGVSTFSGWDPRWAQMEDLFEPYREGQFFSIDPRDPNGPFGSDAAVERLMRSAGLVDARSTNFDLDLHFDDADQWYAWTRSHGQRLLWDAIPDDELERVRDAAFERLDGWRNDEGRIASRHRIRLTLAQRP</sequence>
<proteinExistence type="predicted"/>
<evidence type="ECO:0000259" key="3">
    <source>
        <dbReference type="Pfam" id="PF13649"/>
    </source>
</evidence>
<dbReference type="PANTHER" id="PTHR43861">
    <property type="entry name" value="TRANS-ACONITATE 2-METHYLTRANSFERASE-RELATED"/>
    <property type="match status" value="1"/>
</dbReference>
<dbReference type="Pfam" id="PF13649">
    <property type="entry name" value="Methyltransf_25"/>
    <property type="match status" value="1"/>
</dbReference>
<evidence type="ECO:0000313" key="5">
    <source>
        <dbReference type="Proteomes" id="UP001160334"/>
    </source>
</evidence>
<reference evidence="4 5" key="1">
    <citation type="submission" date="2023-04" db="EMBL/GenBank/DDBJ databases">
        <title>Forest soil microbial communities from Buena Vista Peninsula, Colon Province, Panama.</title>
        <authorList>
            <person name="Bouskill N."/>
        </authorList>
    </citation>
    <scope>NUCLEOTIDE SEQUENCE [LARGE SCALE GENOMIC DNA]</scope>
    <source>
        <strain evidence="4 5">CFH S0262</strain>
    </source>
</reference>
<dbReference type="PANTHER" id="PTHR43861:SF1">
    <property type="entry name" value="TRANS-ACONITATE 2-METHYLTRANSFERASE"/>
    <property type="match status" value="1"/>
</dbReference>
<dbReference type="RefSeq" id="WP_280763922.1">
    <property type="nucleotide sequence ID" value="NZ_JARXVC010000026.1"/>
</dbReference>